<feature type="compositionally biased region" description="Low complexity" evidence="1">
    <location>
        <begin position="834"/>
        <end position="843"/>
    </location>
</feature>
<feature type="region of interest" description="Disordered" evidence="1">
    <location>
        <begin position="410"/>
        <end position="511"/>
    </location>
</feature>
<feature type="compositionally biased region" description="Low complexity" evidence="1">
    <location>
        <begin position="54"/>
        <end position="71"/>
    </location>
</feature>
<feature type="compositionally biased region" description="Low complexity" evidence="1">
    <location>
        <begin position="206"/>
        <end position="219"/>
    </location>
</feature>
<name>A0ABQ8K096_9APHY</name>
<feature type="compositionally biased region" description="Polar residues" evidence="1">
    <location>
        <begin position="851"/>
        <end position="868"/>
    </location>
</feature>
<feature type="compositionally biased region" description="Polar residues" evidence="1">
    <location>
        <begin position="644"/>
        <end position="666"/>
    </location>
</feature>
<proteinExistence type="predicted"/>
<feature type="region of interest" description="Disordered" evidence="1">
    <location>
        <begin position="1"/>
        <end position="286"/>
    </location>
</feature>
<feature type="compositionally biased region" description="Basic and acidic residues" evidence="1">
    <location>
        <begin position="115"/>
        <end position="125"/>
    </location>
</feature>
<gene>
    <name evidence="2" type="ORF">C8Q71DRAFT_862873</name>
</gene>
<feature type="compositionally biased region" description="Low complexity" evidence="1">
    <location>
        <begin position="301"/>
        <end position="313"/>
    </location>
</feature>
<organism evidence="2 3">
    <name type="scientific">Rhodofomes roseus</name>
    <dbReference type="NCBI Taxonomy" id="34475"/>
    <lineage>
        <taxon>Eukaryota</taxon>
        <taxon>Fungi</taxon>
        <taxon>Dikarya</taxon>
        <taxon>Basidiomycota</taxon>
        <taxon>Agaricomycotina</taxon>
        <taxon>Agaricomycetes</taxon>
        <taxon>Polyporales</taxon>
        <taxon>Rhodofomes</taxon>
    </lineage>
</organism>
<feature type="compositionally biased region" description="Low complexity" evidence="1">
    <location>
        <begin position="712"/>
        <end position="722"/>
    </location>
</feature>
<evidence type="ECO:0000313" key="3">
    <source>
        <dbReference type="Proteomes" id="UP000814176"/>
    </source>
</evidence>
<evidence type="ECO:0000313" key="2">
    <source>
        <dbReference type="EMBL" id="KAH9830016.1"/>
    </source>
</evidence>
<evidence type="ECO:0000256" key="1">
    <source>
        <dbReference type="SAM" id="MobiDB-lite"/>
    </source>
</evidence>
<dbReference type="GeneID" id="72008818"/>
<feature type="region of interest" description="Disordered" evidence="1">
    <location>
        <begin position="557"/>
        <end position="576"/>
    </location>
</feature>
<keyword evidence="3" id="KW-1185">Reference proteome</keyword>
<reference evidence="2 3" key="1">
    <citation type="journal article" date="2021" name="Environ. Microbiol.">
        <title>Gene family expansions and transcriptome signatures uncover fungal adaptations to wood decay.</title>
        <authorList>
            <person name="Hage H."/>
            <person name="Miyauchi S."/>
            <person name="Viragh M."/>
            <person name="Drula E."/>
            <person name="Min B."/>
            <person name="Chaduli D."/>
            <person name="Navarro D."/>
            <person name="Favel A."/>
            <person name="Norest M."/>
            <person name="Lesage-Meessen L."/>
            <person name="Balint B."/>
            <person name="Merenyi Z."/>
            <person name="de Eugenio L."/>
            <person name="Morin E."/>
            <person name="Martinez A.T."/>
            <person name="Baldrian P."/>
            <person name="Stursova M."/>
            <person name="Martinez M.J."/>
            <person name="Novotny C."/>
            <person name="Magnuson J.K."/>
            <person name="Spatafora J.W."/>
            <person name="Maurice S."/>
            <person name="Pangilinan J."/>
            <person name="Andreopoulos W."/>
            <person name="LaButti K."/>
            <person name="Hundley H."/>
            <person name="Na H."/>
            <person name="Kuo A."/>
            <person name="Barry K."/>
            <person name="Lipzen A."/>
            <person name="Henrissat B."/>
            <person name="Riley R."/>
            <person name="Ahrendt S."/>
            <person name="Nagy L.G."/>
            <person name="Grigoriev I.V."/>
            <person name="Martin F."/>
            <person name="Rosso M.N."/>
        </authorList>
    </citation>
    <scope>NUCLEOTIDE SEQUENCE [LARGE SCALE GENOMIC DNA]</scope>
    <source>
        <strain evidence="2 3">CIRM-BRFM 1785</strain>
    </source>
</reference>
<dbReference type="EMBL" id="JADCUA010000034">
    <property type="protein sequence ID" value="KAH9830016.1"/>
    <property type="molecule type" value="Genomic_DNA"/>
</dbReference>
<feature type="region of interest" description="Disordered" evidence="1">
    <location>
        <begin position="301"/>
        <end position="325"/>
    </location>
</feature>
<feature type="compositionally biased region" description="Basic and acidic residues" evidence="1">
    <location>
        <begin position="90"/>
        <end position="99"/>
    </location>
</feature>
<feature type="compositionally biased region" description="Polar residues" evidence="1">
    <location>
        <begin position="781"/>
        <end position="802"/>
    </location>
</feature>
<comment type="caution">
    <text evidence="2">The sequence shown here is derived from an EMBL/GenBank/DDBJ whole genome shotgun (WGS) entry which is preliminary data.</text>
</comment>
<feature type="compositionally biased region" description="Polar residues" evidence="1">
    <location>
        <begin position="262"/>
        <end position="275"/>
    </location>
</feature>
<feature type="region of interest" description="Disordered" evidence="1">
    <location>
        <begin position="347"/>
        <end position="392"/>
    </location>
</feature>
<feature type="region of interest" description="Disordered" evidence="1">
    <location>
        <begin position="629"/>
        <end position="872"/>
    </location>
</feature>
<sequence>MPSTTWLSRSHWDALSPIRQLKHASSSKSARALGASTLSSTTAPRGYPPPPSATPRDSPAPAAPSTPIRRPVGTARSHERPSAVDARPSALDRRVDSRGDLPPPPLSRPLARSTRQPDCEDERWLRSPRSRQAPAHDASEERALARTQREERARACTQREDDRPSRSATRNETARAHAQRDAPSTRAVSPPRYEQTRMRTHHERAAQVAAQATPALDAAYSTARRLAAHNANGRDSEGEGTRLANASSTTRAGVGERGREGTTVSSQVRPSSALSQPPRPRVPPAHLLAMDALALVTRSALSAAPSSPFDAPSPRLPPPRALSPCSQGRADVYAYFAAQALVSEQRKQTRAIAQRDDPPARPFMLDEPTSEHPPAAQALSPGTRTPVECTRVPPVEASLSIRQRDALAHVEHTHRSPAPPPLSDASLRSRRPVADSSPRTPLHPIANGTQVSAHRPRSDIRAHAPPPAYCEDDQRACGQREDAQPSGEALRETRVPAQYEDRPARAMSPRSRARALRAHEERQLDAEISAARAIRAAAAAKRSLALSLREDIREERNRTAVRPREDQAAGDATREDARVRCALPPVSSEVVRTTRTSRDCPALAQGDCQALTGTPRQCEVRAHAASTQELSLRSMEASRAVQPCDSNHSSGERLTTCTSSARSTQYDAPAPSERAQRFKLPPHSRPIDRATHQAPLPQQIDGPAPVEGVREPSSPARSPSPSFKRFAGSPVQYLAASHGKTNLPRRSPLVAGSPTVDIPASRRSAPHPSSPTQREHWPTPVRTSQTFEATLRSARSSTSNRPSKALPAASTGSHDGSRGRHSPPLPSTSGTLDACPPSACSPSVSTDRRSSPPSQAISLPADTESSGLPPQHENLVRFWSSFLRKPQAPASV</sequence>
<feature type="compositionally biased region" description="Low complexity" evidence="1">
    <location>
        <begin position="759"/>
        <end position="771"/>
    </location>
</feature>
<dbReference type="Proteomes" id="UP000814176">
    <property type="component" value="Unassembled WGS sequence"/>
</dbReference>
<feature type="compositionally biased region" description="Basic and acidic residues" evidence="1">
    <location>
        <begin position="472"/>
        <end position="504"/>
    </location>
</feature>
<protein>
    <submittedName>
        <fullName evidence="2">Uncharacterized protein</fullName>
    </submittedName>
</protein>
<dbReference type="RefSeq" id="XP_047773379.1">
    <property type="nucleotide sequence ID" value="XM_047928086.1"/>
</dbReference>
<accession>A0ABQ8K096</accession>
<feature type="compositionally biased region" description="Basic and acidic residues" evidence="1">
    <location>
        <begin position="137"/>
        <end position="165"/>
    </location>
</feature>